<evidence type="ECO:0000313" key="9">
    <source>
        <dbReference type="Ensembl" id="ENSPCOP00000020949.1"/>
    </source>
</evidence>
<dbReference type="FunFam" id="2.60.40.10:FF:000370">
    <property type="entry name" value="CMRF35-like molecule 1"/>
    <property type="match status" value="1"/>
</dbReference>
<dbReference type="CDD" id="cd05716">
    <property type="entry name" value="IgV_pIgR_like"/>
    <property type="match status" value="1"/>
</dbReference>
<keyword evidence="10" id="KW-1185">Reference proteome</keyword>
<dbReference type="AlphaFoldDB" id="A0A2K6G3Z2"/>
<dbReference type="OrthoDB" id="8920197at2759"/>
<gene>
    <name evidence="9" type="primary">CD300LD</name>
</gene>
<dbReference type="GO" id="GO:0005886">
    <property type="term" value="C:plasma membrane"/>
    <property type="evidence" value="ECO:0007669"/>
    <property type="project" value="TreeGrafter"/>
</dbReference>
<dbReference type="InterPro" id="IPR013783">
    <property type="entry name" value="Ig-like_fold"/>
</dbReference>
<evidence type="ECO:0000256" key="4">
    <source>
        <dbReference type="ARBA" id="ARBA00023136"/>
    </source>
</evidence>
<dbReference type="SUPFAM" id="SSF48726">
    <property type="entry name" value="Immunoglobulin"/>
    <property type="match status" value="1"/>
</dbReference>
<keyword evidence="6" id="KW-1133">Transmembrane helix</keyword>
<sequence length="207" mass="23049">MWLCPALLLVILSGYSTVGNPLIGPGTARGPERGSLTVQCRYGPGWETHRKWWCRGARWGRCKMLVETTGSEQEVRKGHVSIRDNQKNHMFTVTMEGLRRDDADTYWCGIERTGADHGVRVEVTVDPDTQNSAPERTTTVASVAFTSSTSTKTTSPLTRSLLGSTYFLLLVLLELPLILSMLGAVLWVNRPWRSCAGRPGWRADENQ</sequence>
<dbReference type="STRING" id="379532.ENSPCOP00000020949"/>
<dbReference type="GeneTree" id="ENSGT00940000164782"/>
<dbReference type="Pfam" id="PF07686">
    <property type="entry name" value="V-set"/>
    <property type="match status" value="1"/>
</dbReference>
<feature type="transmembrane region" description="Helical" evidence="6">
    <location>
        <begin position="166"/>
        <end position="188"/>
    </location>
</feature>
<dbReference type="GO" id="GO:0004888">
    <property type="term" value="F:transmembrane signaling receptor activity"/>
    <property type="evidence" value="ECO:0007669"/>
    <property type="project" value="TreeGrafter"/>
</dbReference>
<name>A0A2K6G3Z2_PROCO</name>
<keyword evidence="3 7" id="KW-0732">Signal</keyword>
<evidence type="ECO:0000256" key="6">
    <source>
        <dbReference type="SAM" id="Phobius"/>
    </source>
</evidence>
<dbReference type="PANTHER" id="PTHR11860">
    <property type="entry name" value="POLYMERIC-IMMUNOGLOBULIN RECEPTOR"/>
    <property type="match status" value="1"/>
</dbReference>
<evidence type="ECO:0000256" key="3">
    <source>
        <dbReference type="ARBA" id="ARBA00022729"/>
    </source>
</evidence>
<proteinExistence type="predicted"/>
<keyword evidence="4 6" id="KW-0472">Membrane</keyword>
<accession>A0A2K6G3Z2</accession>
<evidence type="ECO:0000259" key="8">
    <source>
        <dbReference type="SMART" id="SM00409"/>
    </source>
</evidence>
<evidence type="ECO:0000256" key="1">
    <source>
        <dbReference type="ARBA" id="ARBA00004370"/>
    </source>
</evidence>
<evidence type="ECO:0000256" key="5">
    <source>
        <dbReference type="ARBA" id="ARBA00023157"/>
    </source>
</evidence>
<dbReference type="InterPro" id="IPR013106">
    <property type="entry name" value="Ig_V-set"/>
</dbReference>
<dbReference type="Ensembl" id="ENSPCOT00000031606.1">
    <property type="protein sequence ID" value="ENSPCOP00000020949.1"/>
    <property type="gene ID" value="ENSPCOG00000022467.1"/>
</dbReference>
<dbReference type="Proteomes" id="UP000233160">
    <property type="component" value="Unassembled WGS sequence"/>
</dbReference>
<dbReference type="InterPro" id="IPR036179">
    <property type="entry name" value="Ig-like_dom_sf"/>
</dbReference>
<dbReference type="InterPro" id="IPR050671">
    <property type="entry name" value="CD300_family_receptors"/>
</dbReference>
<dbReference type="KEGG" id="pcoq:105824720"/>
<keyword evidence="2 6" id="KW-0812">Transmembrane</keyword>
<evidence type="ECO:0000256" key="2">
    <source>
        <dbReference type="ARBA" id="ARBA00022692"/>
    </source>
</evidence>
<feature type="domain" description="Immunoglobulin" evidence="8">
    <location>
        <begin position="25"/>
        <end position="126"/>
    </location>
</feature>
<dbReference type="OMA" id="DWNYCNI"/>
<dbReference type="InterPro" id="IPR003599">
    <property type="entry name" value="Ig_sub"/>
</dbReference>
<keyword evidence="5" id="KW-1015">Disulfide bond</keyword>
<reference evidence="9" key="2">
    <citation type="submission" date="2025-09" db="UniProtKB">
        <authorList>
            <consortium name="Ensembl"/>
        </authorList>
    </citation>
    <scope>IDENTIFICATION</scope>
</reference>
<evidence type="ECO:0000313" key="10">
    <source>
        <dbReference type="Proteomes" id="UP000233160"/>
    </source>
</evidence>
<dbReference type="Gene3D" id="2.60.40.10">
    <property type="entry name" value="Immunoglobulins"/>
    <property type="match status" value="1"/>
</dbReference>
<feature type="chain" id="PRO_5014343934" evidence="7">
    <location>
        <begin position="20"/>
        <end position="207"/>
    </location>
</feature>
<evidence type="ECO:0000256" key="7">
    <source>
        <dbReference type="SAM" id="SignalP"/>
    </source>
</evidence>
<organism evidence="9 10">
    <name type="scientific">Propithecus coquereli</name>
    <name type="common">Coquerel's sifaka</name>
    <name type="synonym">Propithecus verreauxi coquereli</name>
    <dbReference type="NCBI Taxonomy" id="379532"/>
    <lineage>
        <taxon>Eukaryota</taxon>
        <taxon>Metazoa</taxon>
        <taxon>Chordata</taxon>
        <taxon>Craniata</taxon>
        <taxon>Vertebrata</taxon>
        <taxon>Euteleostomi</taxon>
        <taxon>Mammalia</taxon>
        <taxon>Eutheria</taxon>
        <taxon>Euarchontoglires</taxon>
        <taxon>Primates</taxon>
        <taxon>Strepsirrhini</taxon>
        <taxon>Lemuriformes</taxon>
        <taxon>Indriidae</taxon>
        <taxon>Propithecus</taxon>
    </lineage>
</organism>
<reference evidence="9" key="1">
    <citation type="submission" date="2025-08" db="UniProtKB">
        <authorList>
            <consortium name="Ensembl"/>
        </authorList>
    </citation>
    <scope>IDENTIFICATION</scope>
</reference>
<protein>
    <submittedName>
        <fullName evidence="9">CD300 molecule like family member d</fullName>
    </submittedName>
</protein>
<dbReference type="SMART" id="SM00409">
    <property type="entry name" value="IG"/>
    <property type="match status" value="1"/>
</dbReference>
<comment type="subcellular location">
    <subcellularLocation>
        <location evidence="1">Membrane</location>
    </subcellularLocation>
</comment>
<feature type="signal peptide" evidence="7">
    <location>
        <begin position="1"/>
        <end position="19"/>
    </location>
</feature>
<dbReference type="PANTHER" id="PTHR11860:SF108">
    <property type="entry name" value="CMRF35-LIKE MOLECULE 5"/>
    <property type="match status" value="1"/>
</dbReference>